<evidence type="ECO:0000313" key="2">
    <source>
        <dbReference type="EMBL" id="PSO09071.1"/>
    </source>
</evidence>
<comment type="caution">
    <text evidence="2">The sequence shown here is derived from an EMBL/GenBank/DDBJ whole genome shotgun (WGS) entry which is preliminary data.</text>
</comment>
<dbReference type="EMBL" id="NEXF01000025">
    <property type="protein sequence ID" value="PSO09071.1"/>
    <property type="molecule type" value="Genomic_DNA"/>
</dbReference>
<feature type="transmembrane region" description="Helical" evidence="1">
    <location>
        <begin position="12"/>
        <end position="30"/>
    </location>
</feature>
<reference evidence="2 3" key="1">
    <citation type="submission" date="2017-04" db="EMBL/GenBank/DDBJ databases">
        <title>Novel microbial lineages endemic to geothermal iron-oxide mats fill important gaps in the evolutionary history of Archaea.</title>
        <authorList>
            <person name="Jay Z.J."/>
            <person name="Beam J.P."/>
            <person name="Dlakic M."/>
            <person name="Rusch D.B."/>
            <person name="Kozubal M.A."/>
            <person name="Inskeep W.P."/>
        </authorList>
    </citation>
    <scope>NUCLEOTIDE SEQUENCE [LARGE SCALE GENOMIC DNA]</scope>
    <source>
        <strain evidence="2">BE_D</strain>
    </source>
</reference>
<accession>A0A2R6CE14</accession>
<keyword evidence="1" id="KW-1133">Transmembrane helix</keyword>
<sequence length="84" mass="8976">MASAHNTGLRGYLELVRVCLICLVLAVALTSTLRGEPPKIRAAQLVEFAIVGYGLLGGSATLNNHLRQAGRTPGENFTEAYPPR</sequence>
<proteinExistence type="predicted"/>
<name>A0A2R6CE14_9ARCH</name>
<dbReference type="Proteomes" id="UP000242015">
    <property type="component" value="Unassembled WGS sequence"/>
</dbReference>
<gene>
    <name evidence="2" type="ORF">B9Q04_02275</name>
</gene>
<keyword evidence="1" id="KW-0812">Transmembrane</keyword>
<protein>
    <submittedName>
        <fullName evidence="2">Uncharacterized protein</fullName>
    </submittedName>
</protein>
<evidence type="ECO:0000256" key="1">
    <source>
        <dbReference type="SAM" id="Phobius"/>
    </source>
</evidence>
<keyword evidence="1" id="KW-0472">Membrane</keyword>
<dbReference type="AlphaFoldDB" id="A0A2R6CE14"/>
<evidence type="ECO:0000313" key="3">
    <source>
        <dbReference type="Proteomes" id="UP000242015"/>
    </source>
</evidence>
<feature type="transmembrane region" description="Helical" evidence="1">
    <location>
        <begin position="42"/>
        <end position="62"/>
    </location>
</feature>
<organism evidence="2 3">
    <name type="scientific">Candidatus Marsarchaeota G2 archaeon BE_D</name>
    <dbReference type="NCBI Taxonomy" id="1978158"/>
    <lineage>
        <taxon>Archaea</taxon>
        <taxon>Candidatus Marsarchaeota</taxon>
        <taxon>Candidatus Marsarchaeota group 2</taxon>
    </lineage>
</organism>